<comment type="caution">
    <text evidence="1">The sequence shown here is derived from an EMBL/GenBank/DDBJ whole genome shotgun (WGS) entry which is preliminary data.</text>
</comment>
<dbReference type="EMBL" id="CANHGI010000006">
    <property type="protein sequence ID" value="CAI5454190.1"/>
    <property type="molecule type" value="Genomic_DNA"/>
</dbReference>
<dbReference type="InterPro" id="IPR011043">
    <property type="entry name" value="Gal_Oxase/kelch_b-propeller"/>
</dbReference>
<reference evidence="1" key="1">
    <citation type="submission" date="2022-11" db="EMBL/GenBank/DDBJ databases">
        <authorList>
            <person name="Kikuchi T."/>
        </authorList>
    </citation>
    <scope>NUCLEOTIDE SEQUENCE</scope>
    <source>
        <strain evidence="1">PS1010</strain>
    </source>
</reference>
<dbReference type="OrthoDB" id="5867838at2759"/>
<evidence type="ECO:0000313" key="2">
    <source>
        <dbReference type="Proteomes" id="UP001152747"/>
    </source>
</evidence>
<keyword evidence="2" id="KW-1185">Reference proteome</keyword>
<proteinExistence type="predicted"/>
<organism evidence="1 2">
    <name type="scientific">Caenorhabditis angaria</name>
    <dbReference type="NCBI Taxonomy" id="860376"/>
    <lineage>
        <taxon>Eukaryota</taxon>
        <taxon>Metazoa</taxon>
        <taxon>Ecdysozoa</taxon>
        <taxon>Nematoda</taxon>
        <taxon>Chromadorea</taxon>
        <taxon>Rhabditida</taxon>
        <taxon>Rhabditina</taxon>
        <taxon>Rhabditomorpha</taxon>
        <taxon>Rhabditoidea</taxon>
        <taxon>Rhabditidae</taxon>
        <taxon>Peloderinae</taxon>
        <taxon>Caenorhabditis</taxon>
    </lineage>
</organism>
<sequence length="321" mass="35391">MEVTNLSTGFADFGEISHSTDLLVAQGKLWLFNLNFKDQPNLHFGSHVVHIGSYVLVFDLSSKTWTKIEFPAITNEENLGEQIFTHNDQIYLILYKNFGGYLFDSLYKFNGSGFEKLEKFTHPAEVSFDSQIRISSVSANGSSSNGDVVLVLNGRGMAVFTLRISEDQGSNIEFIAEAHEEPSPMSGTATSAAVINNNAIISYGVHGCGFRWQSNVFTKIDLSTKSVQDIHFDSEDHPRFCFSGARTTSLNSANEWIHAAGSIQVGMTGSKFDGSVWKLTNILGDSPNWVQVQGELSGKIAVANGNEIWTVSPDNVNYYKF</sequence>
<name>A0A9P1IXP1_9PELO</name>
<dbReference type="AlphaFoldDB" id="A0A9P1IXP1"/>
<evidence type="ECO:0000313" key="1">
    <source>
        <dbReference type="EMBL" id="CAI5454190.1"/>
    </source>
</evidence>
<dbReference type="Proteomes" id="UP001152747">
    <property type="component" value="Unassembled WGS sequence"/>
</dbReference>
<accession>A0A9P1IXP1</accession>
<protein>
    <submittedName>
        <fullName evidence="1">Uncharacterized protein</fullName>
    </submittedName>
</protein>
<gene>
    <name evidence="1" type="ORF">CAMP_LOCUS16827</name>
</gene>
<dbReference type="SUPFAM" id="SSF50965">
    <property type="entry name" value="Galactose oxidase, central domain"/>
    <property type="match status" value="1"/>
</dbReference>